<protein>
    <submittedName>
        <fullName evidence="1">Uncharacterized protein</fullName>
    </submittedName>
</protein>
<evidence type="ECO:0000313" key="2">
    <source>
        <dbReference type="Proteomes" id="UP001432322"/>
    </source>
</evidence>
<sequence>MTSRGSPFSYDRFKASLERSIEFAEGIDGSPGAQLRSLLDALGEMTTGFHSNWTGVWEELEKDRVSEQQERIYQSILSLRECSRHFVDFFQSQRRTQAFRFQGAKVDMVSCIYRPTYSRPETRFVPAYLASPIPAGKLENQVYCSSP</sequence>
<proteinExistence type="predicted"/>
<gene>
    <name evidence="1" type="ORF">PFISCL1PPCAC_17527</name>
</gene>
<name>A0AAV5W6G0_9BILA</name>
<reference evidence="1" key="1">
    <citation type="submission" date="2023-10" db="EMBL/GenBank/DDBJ databases">
        <title>Genome assembly of Pristionchus species.</title>
        <authorList>
            <person name="Yoshida K."/>
            <person name="Sommer R.J."/>
        </authorList>
    </citation>
    <scope>NUCLEOTIDE SEQUENCE</scope>
    <source>
        <strain evidence="1">RS5133</strain>
    </source>
</reference>
<feature type="non-terminal residue" evidence="1">
    <location>
        <position position="147"/>
    </location>
</feature>
<comment type="caution">
    <text evidence="1">The sequence shown here is derived from an EMBL/GenBank/DDBJ whole genome shotgun (WGS) entry which is preliminary data.</text>
</comment>
<keyword evidence="2" id="KW-1185">Reference proteome</keyword>
<dbReference type="Proteomes" id="UP001432322">
    <property type="component" value="Unassembled WGS sequence"/>
</dbReference>
<accession>A0AAV5W6G0</accession>
<dbReference type="EMBL" id="BTSY01000004">
    <property type="protein sequence ID" value="GMT26230.1"/>
    <property type="molecule type" value="Genomic_DNA"/>
</dbReference>
<organism evidence="1 2">
    <name type="scientific">Pristionchus fissidentatus</name>
    <dbReference type="NCBI Taxonomy" id="1538716"/>
    <lineage>
        <taxon>Eukaryota</taxon>
        <taxon>Metazoa</taxon>
        <taxon>Ecdysozoa</taxon>
        <taxon>Nematoda</taxon>
        <taxon>Chromadorea</taxon>
        <taxon>Rhabditida</taxon>
        <taxon>Rhabditina</taxon>
        <taxon>Diplogasteromorpha</taxon>
        <taxon>Diplogasteroidea</taxon>
        <taxon>Neodiplogasteridae</taxon>
        <taxon>Pristionchus</taxon>
    </lineage>
</organism>
<evidence type="ECO:0000313" key="1">
    <source>
        <dbReference type="EMBL" id="GMT26230.1"/>
    </source>
</evidence>
<dbReference type="AlphaFoldDB" id="A0AAV5W6G0"/>